<sequence length="248" mass="28778">MAAAVHDGHEIRPGLRRLMALSEEDRLREEDPFTGSWTDLAPTRIIATHSRFQVDLNRPRERAVYRWPEDAWNLQVWRNELPEDEINKSLDGYDAFYGDVTNLFEGLAERFNRFVVFDLHSYNHRRSGPDGTPADPEGNPEVNIGTGTMDRSYWTPVVDQIIASLREVDFLGRRLDVRENVKFKGGHFPRWIHKTFPLTGCAVAIEFKKFFMNEWTGELDREQHGAIHEALRSCVPRVQETLSRMIRG</sequence>
<dbReference type="Pfam" id="PF05013">
    <property type="entry name" value="FGase"/>
    <property type="match status" value="1"/>
</dbReference>
<gene>
    <name evidence="1" type="ORF">KJ970_09600</name>
</gene>
<organism evidence="1 2">
    <name type="scientific">Eiseniibacteriota bacterium</name>
    <dbReference type="NCBI Taxonomy" id="2212470"/>
    <lineage>
        <taxon>Bacteria</taxon>
        <taxon>Candidatus Eiseniibacteriota</taxon>
    </lineage>
</organism>
<name>A0A948RUC5_UNCEI</name>
<dbReference type="InterPro" id="IPR007709">
    <property type="entry name" value="N-FG_amidohydro"/>
</dbReference>
<proteinExistence type="predicted"/>
<comment type="caution">
    <text evidence="1">The sequence shown here is derived from an EMBL/GenBank/DDBJ whole genome shotgun (WGS) entry which is preliminary data.</text>
</comment>
<dbReference type="SUPFAM" id="SSF53187">
    <property type="entry name" value="Zn-dependent exopeptidases"/>
    <property type="match status" value="1"/>
</dbReference>
<evidence type="ECO:0000313" key="2">
    <source>
        <dbReference type="Proteomes" id="UP000777784"/>
    </source>
</evidence>
<reference evidence="1" key="1">
    <citation type="submission" date="2021-05" db="EMBL/GenBank/DDBJ databases">
        <title>Energy efficiency and biological interactions define the core microbiome of deep oligotrophic groundwater.</title>
        <authorList>
            <person name="Mehrshad M."/>
            <person name="Lopez-Fernandez M."/>
            <person name="Bell E."/>
            <person name="Bernier-Latmani R."/>
            <person name="Bertilsson S."/>
            <person name="Dopson M."/>
        </authorList>
    </citation>
    <scope>NUCLEOTIDE SEQUENCE</scope>
    <source>
        <strain evidence="1">Modern_marine.mb.64</strain>
    </source>
</reference>
<evidence type="ECO:0000313" key="1">
    <source>
        <dbReference type="EMBL" id="MBU2691173.1"/>
    </source>
</evidence>
<protein>
    <submittedName>
        <fullName evidence="1">N-formylglutamate amidohydrolase</fullName>
    </submittedName>
</protein>
<dbReference type="Gene3D" id="3.40.630.40">
    <property type="entry name" value="Zn-dependent exopeptidases"/>
    <property type="match status" value="1"/>
</dbReference>
<dbReference type="Proteomes" id="UP000777784">
    <property type="component" value="Unassembled WGS sequence"/>
</dbReference>
<accession>A0A948RUC5</accession>
<dbReference type="EMBL" id="JAHJDP010000046">
    <property type="protein sequence ID" value="MBU2691173.1"/>
    <property type="molecule type" value="Genomic_DNA"/>
</dbReference>
<dbReference type="AlphaFoldDB" id="A0A948RUC5"/>